<accession>A0A8J2MKQ6</accession>
<sequence>MKYFILLSIGLVAGITAQQQSGNTQPDSQSIFPPFLANAPDNIKNQYLAVIKDADSKTSKQIEDDLDKLMRTLGGTYLSEHEKLKKAAEEAKANYEKIRQTVVAKLSPAAREADAKMAAIDNNEKLTNRAKAQQIEAIMKSLSAGVRDEIIRAFQNTN</sequence>
<evidence type="ECO:0000259" key="3">
    <source>
        <dbReference type="Pfam" id="PF02520"/>
    </source>
</evidence>
<feature type="coiled-coil region" evidence="1">
    <location>
        <begin position="78"/>
        <end position="136"/>
    </location>
</feature>
<comment type="caution">
    <text evidence="4">The sequence shown here is derived from an EMBL/GenBank/DDBJ whole genome shotgun (WGS) entry which is preliminary data.</text>
</comment>
<keyword evidence="5" id="KW-1185">Reference proteome</keyword>
<dbReference type="PANTHER" id="PTHR21593:SF36">
    <property type="entry name" value="DUF148 DOMAIN-CONTAINING PROTEIN-RELATED"/>
    <property type="match status" value="1"/>
</dbReference>
<dbReference type="AlphaFoldDB" id="A0A8J2MKQ6"/>
<feature type="signal peptide" evidence="2">
    <location>
        <begin position="1"/>
        <end position="17"/>
    </location>
</feature>
<evidence type="ECO:0000313" key="4">
    <source>
        <dbReference type="EMBL" id="CAG9531921.1"/>
    </source>
</evidence>
<evidence type="ECO:0000256" key="1">
    <source>
        <dbReference type="SAM" id="Coils"/>
    </source>
</evidence>
<reference evidence="4" key="1">
    <citation type="submission" date="2021-09" db="EMBL/GenBank/DDBJ databases">
        <authorList>
            <consortium name="Pathogen Informatics"/>
        </authorList>
    </citation>
    <scope>NUCLEOTIDE SEQUENCE</scope>
</reference>
<gene>
    <name evidence="4" type="ORF">CJOHNSTONI_LOCUS2282</name>
</gene>
<keyword evidence="1" id="KW-0175">Coiled coil</keyword>
<evidence type="ECO:0000256" key="2">
    <source>
        <dbReference type="SAM" id="SignalP"/>
    </source>
</evidence>
<dbReference type="EMBL" id="CAKAEH010000788">
    <property type="protein sequence ID" value="CAG9531921.1"/>
    <property type="molecule type" value="Genomic_DNA"/>
</dbReference>
<evidence type="ECO:0000313" key="5">
    <source>
        <dbReference type="Proteomes" id="UP000746747"/>
    </source>
</evidence>
<dbReference type="InterPro" id="IPR052823">
    <property type="entry name" value="SXP/RAL-2_related"/>
</dbReference>
<keyword evidence="2" id="KW-0732">Signal</keyword>
<proteinExistence type="predicted"/>
<organism evidence="4 5">
    <name type="scientific">Cercopithifilaria johnstoni</name>
    <dbReference type="NCBI Taxonomy" id="2874296"/>
    <lineage>
        <taxon>Eukaryota</taxon>
        <taxon>Metazoa</taxon>
        <taxon>Ecdysozoa</taxon>
        <taxon>Nematoda</taxon>
        <taxon>Chromadorea</taxon>
        <taxon>Rhabditida</taxon>
        <taxon>Spirurina</taxon>
        <taxon>Spiruromorpha</taxon>
        <taxon>Filarioidea</taxon>
        <taxon>Onchocercidae</taxon>
        <taxon>Cercopithifilaria</taxon>
    </lineage>
</organism>
<dbReference type="Pfam" id="PF02520">
    <property type="entry name" value="ANIS5_cation-bd"/>
    <property type="match status" value="1"/>
</dbReference>
<feature type="domain" description="SXP/RAL-2 family protein Ani s 5-like cation-binding" evidence="3">
    <location>
        <begin position="44"/>
        <end position="146"/>
    </location>
</feature>
<dbReference type="Proteomes" id="UP000746747">
    <property type="component" value="Unassembled WGS sequence"/>
</dbReference>
<name>A0A8J2MKQ6_9BILA</name>
<dbReference type="PANTHER" id="PTHR21593">
    <property type="entry name" value="PRION-LIKE- Q/N-RICH -DOMAIN-BEARING PROTEIN PROTEIN"/>
    <property type="match status" value="1"/>
</dbReference>
<feature type="chain" id="PRO_5035247693" description="SXP/RAL-2 family protein Ani s 5-like cation-binding domain-containing protein" evidence="2">
    <location>
        <begin position="18"/>
        <end position="158"/>
    </location>
</feature>
<protein>
    <recommendedName>
        <fullName evidence="3">SXP/RAL-2 family protein Ani s 5-like cation-binding domain-containing protein</fullName>
    </recommendedName>
</protein>
<dbReference type="InterPro" id="IPR003677">
    <property type="entry name" value="ANIS5_cation-bd"/>
</dbReference>
<dbReference type="OrthoDB" id="5813646at2759"/>